<accession>A0A0D1EK93</accession>
<organism evidence="2 3">
    <name type="scientific">Jannaschia aquimarina</name>
    <dbReference type="NCBI Taxonomy" id="935700"/>
    <lineage>
        <taxon>Bacteria</taxon>
        <taxon>Pseudomonadati</taxon>
        <taxon>Pseudomonadota</taxon>
        <taxon>Alphaproteobacteria</taxon>
        <taxon>Rhodobacterales</taxon>
        <taxon>Roseobacteraceae</taxon>
        <taxon>Jannaschia</taxon>
    </lineage>
</organism>
<proteinExistence type="predicted"/>
<dbReference type="EMBL" id="JYFE01000018">
    <property type="protein sequence ID" value="KIT17431.1"/>
    <property type="molecule type" value="Genomic_DNA"/>
</dbReference>
<dbReference type="STRING" id="935700.jaqu_08460"/>
<keyword evidence="3" id="KW-1185">Reference proteome</keyword>
<comment type="caution">
    <text evidence="2">The sequence shown here is derived from an EMBL/GenBank/DDBJ whole genome shotgun (WGS) entry which is preliminary data.</text>
</comment>
<name>A0A0D1EK93_9RHOB</name>
<dbReference type="RefSeq" id="WP_043917699.1">
    <property type="nucleotide sequence ID" value="NZ_FZPF01000008.1"/>
</dbReference>
<reference evidence="2 3" key="1">
    <citation type="submission" date="2015-02" db="EMBL/GenBank/DDBJ databases">
        <title>Genome Sequence of Jannaschia aquimarina DSM28248, a member of the Roseobacter clade.</title>
        <authorList>
            <person name="Voget S."/>
            <person name="Daniel R."/>
        </authorList>
    </citation>
    <scope>NUCLEOTIDE SEQUENCE [LARGE SCALE GENOMIC DNA]</scope>
    <source>
        <strain evidence="2 3">GSW-M26</strain>
    </source>
</reference>
<evidence type="ECO:0008006" key="4">
    <source>
        <dbReference type="Google" id="ProtNLM"/>
    </source>
</evidence>
<evidence type="ECO:0000313" key="3">
    <source>
        <dbReference type="Proteomes" id="UP000032232"/>
    </source>
</evidence>
<sequence>MLFDRAFGVACALAAATLSSPAVAQDLSRFEACIGPELEARSKLIAYAAPCVIAGECPEGFLDDWTGWASGVETQCAARQFDDCAVSDDPAACLGALSTMLEAERAAIAADLTDERIAAAAEQAGGFRGRSVGRNVGMIRAPETSTCPPTFAIFDDALSLAPGTSCKAFDAMARWSSARMYLRMVEKAEASLD</sequence>
<feature type="chain" id="PRO_5002229953" description="Lysozyme inhibitor LprI N-terminal domain-containing protein" evidence="1">
    <location>
        <begin position="25"/>
        <end position="193"/>
    </location>
</feature>
<protein>
    <recommendedName>
        <fullName evidence="4">Lysozyme inhibitor LprI N-terminal domain-containing protein</fullName>
    </recommendedName>
</protein>
<dbReference type="Proteomes" id="UP000032232">
    <property type="component" value="Unassembled WGS sequence"/>
</dbReference>
<keyword evidence="1" id="KW-0732">Signal</keyword>
<dbReference type="PATRIC" id="fig|935700.4.peg.890"/>
<evidence type="ECO:0000256" key="1">
    <source>
        <dbReference type="SAM" id="SignalP"/>
    </source>
</evidence>
<feature type="signal peptide" evidence="1">
    <location>
        <begin position="1"/>
        <end position="24"/>
    </location>
</feature>
<evidence type="ECO:0000313" key="2">
    <source>
        <dbReference type="EMBL" id="KIT17431.1"/>
    </source>
</evidence>
<gene>
    <name evidence="2" type="ORF">jaqu_08460</name>
</gene>
<dbReference type="AlphaFoldDB" id="A0A0D1EK93"/>